<comment type="caution">
    <text evidence="1">The sequence shown here is derived from an EMBL/GenBank/DDBJ whole genome shotgun (WGS) entry which is preliminary data.</text>
</comment>
<reference evidence="1" key="1">
    <citation type="submission" date="2017-11" db="EMBL/GenBank/DDBJ databases">
        <title>Three new genomes from thermophilic consortium.</title>
        <authorList>
            <person name="Quaggio R."/>
            <person name="Amgarten D."/>
            <person name="Setubal J.C."/>
        </authorList>
    </citation>
    <scope>NUCLEOTIDE SEQUENCE</scope>
    <source>
        <strain evidence="1">ZCTH01-B2</strain>
    </source>
</reference>
<evidence type="ECO:0000313" key="1">
    <source>
        <dbReference type="EMBL" id="MBY6278436.1"/>
    </source>
</evidence>
<protein>
    <submittedName>
        <fullName evidence="1">Uncharacterized protein</fullName>
    </submittedName>
</protein>
<dbReference type="Proteomes" id="UP000732377">
    <property type="component" value="Unassembled WGS sequence"/>
</dbReference>
<sequence>MSSSDRIRVGEYLVERQVLDEIAQELRQYQHRRRRYEYLRLRYQQVPLESPMPSEGAGRNPGPSNPTLRAVERMESIQQEMAELAAWITTVDRALEDLSEIQREILRHLYLLPRSAREYTMIGLARRLAVSEREAYRARNEGLLYIGLALHGEAILAGSWQNPGRIVAGHP</sequence>
<proteinExistence type="predicted"/>
<dbReference type="EMBL" id="PIUK01000518">
    <property type="protein sequence ID" value="MBY6278436.1"/>
    <property type="molecule type" value="Genomic_DNA"/>
</dbReference>
<dbReference type="RefSeq" id="WP_273381952.1">
    <property type="nucleotide sequence ID" value="NZ_PIUK01000518.1"/>
</dbReference>
<accession>A0A953LJP9</accession>
<name>A0A953LJP9_SYMTR</name>
<evidence type="ECO:0000313" key="2">
    <source>
        <dbReference type="Proteomes" id="UP000732377"/>
    </source>
</evidence>
<organism evidence="1 2">
    <name type="scientific">Symbiobacterium thermophilum</name>
    <dbReference type="NCBI Taxonomy" id="2734"/>
    <lineage>
        <taxon>Bacteria</taxon>
        <taxon>Bacillati</taxon>
        <taxon>Bacillota</taxon>
        <taxon>Clostridia</taxon>
        <taxon>Eubacteriales</taxon>
        <taxon>Symbiobacteriaceae</taxon>
        <taxon>Symbiobacterium</taxon>
    </lineage>
</organism>
<dbReference type="AlphaFoldDB" id="A0A953LJP9"/>
<gene>
    <name evidence="1" type="ORF">CWE10_20275</name>
</gene>